<sequence>DSAISTAHSKKYTGFHTHEFQYTRIRCSWKQQNIVCDAVFLARICIKQTGSIAWSPCFNYSDAWSLTAQQITFCSAITTHNINTLCDV</sequence>
<dbReference type="Proteomes" id="UP001331761">
    <property type="component" value="Unassembled WGS sequence"/>
</dbReference>
<keyword evidence="2" id="KW-1185">Reference proteome</keyword>
<proteinExistence type="predicted"/>
<protein>
    <submittedName>
        <fullName evidence="1">Uncharacterized protein</fullName>
    </submittedName>
</protein>
<feature type="non-terminal residue" evidence="1">
    <location>
        <position position="1"/>
    </location>
</feature>
<accession>A0AAN8FJN6</accession>
<dbReference type="EMBL" id="WIXE01010139">
    <property type="protein sequence ID" value="KAK5977829.1"/>
    <property type="molecule type" value="Genomic_DNA"/>
</dbReference>
<evidence type="ECO:0000313" key="1">
    <source>
        <dbReference type="EMBL" id="KAK5977829.1"/>
    </source>
</evidence>
<organism evidence="1 2">
    <name type="scientific">Trichostrongylus colubriformis</name>
    <name type="common">Black scour worm</name>
    <dbReference type="NCBI Taxonomy" id="6319"/>
    <lineage>
        <taxon>Eukaryota</taxon>
        <taxon>Metazoa</taxon>
        <taxon>Ecdysozoa</taxon>
        <taxon>Nematoda</taxon>
        <taxon>Chromadorea</taxon>
        <taxon>Rhabditida</taxon>
        <taxon>Rhabditina</taxon>
        <taxon>Rhabditomorpha</taxon>
        <taxon>Strongyloidea</taxon>
        <taxon>Trichostrongylidae</taxon>
        <taxon>Trichostrongylus</taxon>
    </lineage>
</organism>
<comment type="caution">
    <text evidence="1">The sequence shown here is derived from an EMBL/GenBank/DDBJ whole genome shotgun (WGS) entry which is preliminary data.</text>
</comment>
<dbReference type="AlphaFoldDB" id="A0AAN8FJN6"/>
<reference evidence="1 2" key="1">
    <citation type="submission" date="2019-10" db="EMBL/GenBank/DDBJ databases">
        <title>Assembly and Annotation for the nematode Trichostrongylus colubriformis.</title>
        <authorList>
            <person name="Martin J."/>
        </authorList>
    </citation>
    <scope>NUCLEOTIDE SEQUENCE [LARGE SCALE GENOMIC DNA]</scope>
    <source>
        <strain evidence="1">G859</strain>
        <tissue evidence="1">Whole worm</tissue>
    </source>
</reference>
<gene>
    <name evidence="1" type="ORF">GCK32_001937</name>
</gene>
<evidence type="ECO:0000313" key="2">
    <source>
        <dbReference type="Proteomes" id="UP001331761"/>
    </source>
</evidence>
<name>A0AAN8FJN6_TRICO</name>